<dbReference type="CDD" id="cd01774">
    <property type="entry name" value="UBX_UBXN8"/>
    <property type="match status" value="1"/>
</dbReference>
<accession>A0ABM0GL66</accession>
<evidence type="ECO:0000313" key="4">
    <source>
        <dbReference type="RefSeq" id="XP_002732347.1"/>
    </source>
</evidence>
<keyword evidence="1" id="KW-0812">Transmembrane</keyword>
<dbReference type="Gene3D" id="3.10.20.90">
    <property type="entry name" value="Phosphatidylinositol 3-kinase Catalytic Subunit, Chain A, domain 1"/>
    <property type="match status" value="1"/>
</dbReference>
<dbReference type="InterPro" id="IPR029071">
    <property type="entry name" value="Ubiquitin-like_domsf"/>
</dbReference>
<gene>
    <name evidence="4" type="primary">LOC100368461</name>
</gene>
<reference evidence="4" key="1">
    <citation type="submission" date="2025-08" db="UniProtKB">
        <authorList>
            <consortium name="RefSeq"/>
        </authorList>
    </citation>
    <scope>IDENTIFICATION</scope>
    <source>
        <tissue evidence="4">Testes</tissue>
    </source>
</reference>
<evidence type="ECO:0000313" key="3">
    <source>
        <dbReference type="Proteomes" id="UP000694865"/>
    </source>
</evidence>
<dbReference type="Proteomes" id="UP000694865">
    <property type="component" value="Unplaced"/>
</dbReference>
<dbReference type="Pfam" id="PF00789">
    <property type="entry name" value="UBX"/>
    <property type="match status" value="1"/>
</dbReference>
<feature type="transmembrane region" description="Helical" evidence="1">
    <location>
        <begin position="5"/>
        <end position="23"/>
    </location>
</feature>
<dbReference type="PROSITE" id="PS50033">
    <property type="entry name" value="UBX"/>
    <property type="match status" value="1"/>
</dbReference>
<feature type="domain" description="UBX" evidence="2">
    <location>
        <begin position="224"/>
        <end position="300"/>
    </location>
</feature>
<feature type="transmembrane region" description="Helical" evidence="1">
    <location>
        <begin position="29"/>
        <end position="57"/>
    </location>
</feature>
<dbReference type="RefSeq" id="XP_002732347.1">
    <property type="nucleotide sequence ID" value="XM_002732301.2"/>
</dbReference>
<dbReference type="InterPro" id="IPR050730">
    <property type="entry name" value="UBX_domain-protein"/>
</dbReference>
<dbReference type="GeneID" id="100368461"/>
<organism evidence="3 4">
    <name type="scientific">Saccoglossus kowalevskii</name>
    <name type="common">Acorn worm</name>
    <dbReference type="NCBI Taxonomy" id="10224"/>
    <lineage>
        <taxon>Eukaryota</taxon>
        <taxon>Metazoa</taxon>
        <taxon>Hemichordata</taxon>
        <taxon>Enteropneusta</taxon>
        <taxon>Harrimaniidae</taxon>
        <taxon>Saccoglossus</taxon>
    </lineage>
</organism>
<dbReference type="PANTHER" id="PTHR23322:SF93">
    <property type="entry name" value="UBX DOMAIN-CONTAINING PROTEIN 8"/>
    <property type="match status" value="1"/>
</dbReference>
<keyword evidence="3" id="KW-1185">Reference proteome</keyword>
<sequence length="308" mass="34945">MGTDWVLFMVFSLCLGSLTFYQIDLQGLLGIFVISLLCLGLMTMLIFLLGNHVEYLLQNFHSRRRKKVVIQQGLSEDELNTKKEASRQKLQGEHTVKATDFNDRILKPRREAKEKEKEEKFYRFAGPAWKGKGEALGNASEEKCTAGSHVAGTSRDAASVRVLPESVTNPTPPVDKEAKHAEDLRREAKRKEKEEQFYRFAGPAWKGKGQALGTITLPEEPAEGSPMVMTIALKTPTGRTHRRRFLYTDNIQILIDYMTKLGYHPTMYSISSTYPRHCLTSDLEKTFEDLGLTKDVALVIEEKEDIDE</sequence>
<keyword evidence="1" id="KW-0472">Membrane</keyword>
<evidence type="ECO:0000256" key="1">
    <source>
        <dbReference type="SAM" id="Phobius"/>
    </source>
</evidence>
<protein>
    <submittedName>
        <fullName evidence="4">UBX domain-containing protein 8-like</fullName>
    </submittedName>
</protein>
<dbReference type="InterPro" id="IPR001012">
    <property type="entry name" value="UBX_dom"/>
</dbReference>
<name>A0ABM0GL66_SACKO</name>
<keyword evidence="1" id="KW-1133">Transmembrane helix</keyword>
<proteinExistence type="predicted"/>
<dbReference type="SUPFAM" id="SSF54236">
    <property type="entry name" value="Ubiquitin-like"/>
    <property type="match status" value="1"/>
</dbReference>
<evidence type="ECO:0000259" key="2">
    <source>
        <dbReference type="PROSITE" id="PS50033"/>
    </source>
</evidence>
<dbReference type="PANTHER" id="PTHR23322">
    <property type="entry name" value="FAS-ASSOCIATED PROTEIN"/>
    <property type="match status" value="1"/>
</dbReference>